<keyword evidence="2" id="KW-1185">Reference proteome</keyword>
<evidence type="ECO:0000313" key="1">
    <source>
        <dbReference type="EMBL" id="DAD38971.1"/>
    </source>
</evidence>
<dbReference type="AlphaFoldDB" id="A0A822Z5M8"/>
<name>A0A822Z5M8_NELNU</name>
<gene>
    <name evidence="1" type="ORF">HUJ06_013293</name>
</gene>
<comment type="caution">
    <text evidence="1">The sequence shown here is derived from an EMBL/GenBank/DDBJ whole genome shotgun (WGS) entry which is preliminary data.</text>
</comment>
<accession>A0A822Z5M8</accession>
<dbReference type="Pfam" id="PF09778">
    <property type="entry name" value="Guanylate_cyc_2"/>
    <property type="match status" value="1"/>
</dbReference>
<evidence type="ECO:0000313" key="2">
    <source>
        <dbReference type="Proteomes" id="UP000607653"/>
    </source>
</evidence>
<protein>
    <submittedName>
        <fullName evidence="1">Uncharacterized protein</fullName>
    </submittedName>
</protein>
<sequence>MLPGSMHRTGVEENADEPKPVTIIIGFWIREGHYIVVCGYDANRDEFEIRDPANSRCVWIHTREEFSDFFADDVIKGWSNVVTLLIHGWSVMWALFPSSYAVVSMHVVSESEVYRVRKDGLINVSFISNL</sequence>
<dbReference type="InterPro" id="IPR018616">
    <property type="entry name" value="GUCD1"/>
</dbReference>
<proteinExistence type="predicted"/>
<organism evidence="1 2">
    <name type="scientific">Nelumbo nucifera</name>
    <name type="common">Sacred lotus</name>
    <dbReference type="NCBI Taxonomy" id="4432"/>
    <lineage>
        <taxon>Eukaryota</taxon>
        <taxon>Viridiplantae</taxon>
        <taxon>Streptophyta</taxon>
        <taxon>Embryophyta</taxon>
        <taxon>Tracheophyta</taxon>
        <taxon>Spermatophyta</taxon>
        <taxon>Magnoliopsida</taxon>
        <taxon>Proteales</taxon>
        <taxon>Nelumbonaceae</taxon>
        <taxon>Nelumbo</taxon>
    </lineage>
</organism>
<dbReference type="Proteomes" id="UP000607653">
    <property type="component" value="Unassembled WGS sequence"/>
</dbReference>
<reference evidence="1 2" key="1">
    <citation type="journal article" date="2020" name="Mol. Biol. Evol.">
        <title>Distinct Expression and Methylation Patterns for Genes with Different Fates following a Single Whole-Genome Duplication in Flowering Plants.</title>
        <authorList>
            <person name="Shi T."/>
            <person name="Rahmani R.S."/>
            <person name="Gugger P.F."/>
            <person name="Wang M."/>
            <person name="Li H."/>
            <person name="Zhang Y."/>
            <person name="Li Z."/>
            <person name="Wang Q."/>
            <person name="Van de Peer Y."/>
            <person name="Marchal K."/>
            <person name="Chen J."/>
        </authorList>
    </citation>
    <scope>NUCLEOTIDE SEQUENCE [LARGE SCALE GENOMIC DNA]</scope>
    <source>
        <tissue evidence="1">Leaf</tissue>
    </source>
</reference>
<dbReference type="EMBL" id="DUZY01000005">
    <property type="protein sequence ID" value="DAD38971.1"/>
    <property type="molecule type" value="Genomic_DNA"/>
</dbReference>